<dbReference type="Gene3D" id="1.25.40.390">
    <property type="match status" value="1"/>
</dbReference>
<organism evidence="8 9">
    <name type="scientific">Lacibacter sediminis</name>
    <dbReference type="NCBI Taxonomy" id="2760713"/>
    <lineage>
        <taxon>Bacteria</taxon>
        <taxon>Pseudomonadati</taxon>
        <taxon>Bacteroidota</taxon>
        <taxon>Chitinophagia</taxon>
        <taxon>Chitinophagales</taxon>
        <taxon>Chitinophagaceae</taxon>
        <taxon>Lacibacter</taxon>
    </lineage>
</organism>
<sequence length="593" mass="65824">MKHIKINRVALLLFFAVALGSCKKYLDRNPLSANSQADFYNDAAQVQQALTGVYNAIGARSISPGYSNPTSYYSKLDLFTEIGMERGLSGTIASGAYDATNGTVAELWGGFFQVIQRANNLLLYMTKAESVMDPAEYKRVIAEAKVLRAMAYWHLISLYGDVPFFTKPPSNQQELFEFTRTDKKVIIDFLLKDLESAANDLDWNPAQAGRVSKGVAKGIGARLAMLDKNYTYAAAITDDIIANGGYGLNPVFQNLFRKAGQTANVNKEIMFYYPYGDADAGSFNYLNLVQGSRNNGGQSSHFPTQFLVDLFECRDGKNIAESPLYNPAKPNANRDPRMAQTVIVPGDTVVVQGFTSIIFDFYSRYITRYNPTTQVVDFPTIVNQDSANIFGPRVNGLGNLWRKYCQDRDINGTAGNFYKVGWVYMRFAEILLINAEAHLEKGSPAITVATSVNRVRARAGMPNIAPDVLADANKLKQLVRREKTVELANEGLHLADMRRWDNGAYAAKVMPLQMYGESNSPVKFTAGVGLEFINPAPVPTFDPVYLVPIAWPNGDATRLKRELRVFRTPQHLLCPIPLGERDKVPALTQNADW</sequence>
<evidence type="ECO:0000313" key="9">
    <source>
        <dbReference type="Proteomes" id="UP000515344"/>
    </source>
</evidence>
<keyword evidence="5" id="KW-0998">Cell outer membrane</keyword>
<protein>
    <submittedName>
        <fullName evidence="8">RagB/SusD family nutrient uptake outer membrane protein</fullName>
    </submittedName>
</protein>
<dbReference type="Pfam" id="PF07980">
    <property type="entry name" value="SusD_RagB"/>
    <property type="match status" value="1"/>
</dbReference>
<comment type="subcellular location">
    <subcellularLocation>
        <location evidence="1">Cell outer membrane</location>
    </subcellularLocation>
</comment>
<evidence type="ECO:0000256" key="1">
    <source>
        <dbReference type="ARBA" id="ARBA00004442"/>
    </source>
</evidence>
<keyword evidence="9" id="KW-1185">Reference proteome</keyword>
<evidence type="ECO:0000256" key="2">
    <source>
        <dbReference type="ARBA" id="ARBA00006275"/>
    </source>
</evidence>
<dbReference type="InterPro" id="IPR011990">
    <property type="entry name" value="TPR-like_helical_dom_sf"/>
</dbReference>
<dbReference type="SUPFAM" id="SSF48452">
    <property type="entry name" value="TPR-like"/>
    <property type="match status" value="1"/>
</dbReference>
<evidence type="ECO:0000259" key="7">
    <source>
        <dbReference type="Pfam" id="PF14322"/>
    </source>
</evidence>
<feature type="domain" description="RagB/SusD" evidence="6">
    <location>
        <begin position="269"/>
        <end position="593"/>
    </location>
</feature>
<evidence type="ECO:0000256" key="4">
    <source>
        <dbReference type="ARBA" id="ARBA00023136"/>
    </source>
</evidence>
<dbReference type="PROSITE" id="PS51257">
    <property type="entry name" value="PROKAR_LIPOPROTEIN"/>
    <property type="match status" value="1"/>
</dbReference>
<dbReference type="InterPro" id="IPR033985">
    <property type="entry name" value="SusD-like_N"/>
</dbReference>
<evidence type="ECO:0000256" key="5">
    <source>
        <dbReference type="ARBA" id="ARBA00023237"/>
    </source>
</evidence>
<dbReference type="KEGG" id="lacs:H4075_05135"/>
<keyword evidence="4" id="KW-0472">Membrane</keyword>
<dbReference type="Proteomes" id="UP000515344">
    <property type="component" value="Chromosome"/>
</dbReference>
<dbReference type="InterPro" id="IPR012944">
    <property type="entry name" value="SusD_RagB_dom"/>
</dbReference>
<evidence type="ECO:0000259" key="6">
    <source>
        <dbReference type="Pfam" id="PF07980"/>
    </source>
</evidence>
<evidence type="ECO:0000313" key="8">
    <source>
        <dbReference type="EMBL" id="QNA45587.1"/>
    </source>
</evidence>
<evidence type="ECO:0000256" key="3">
    <source>
        <dbReference type="ARBA" id="ARBA00022729"/>
    </source>
</evidence>
<proteinExistence type="inferred from homology"/>
<dbReference type="RefSeq" id="WP_182804773.1">
    <property type="nucleotide sequence ID" value="NZ_CP060007.1"/>
</dbReference>
<dbReference type="EMBL" id="CP060007">
    <property type="protein sequence ID" value="QNA45587.1"/>
    <property type="molecule type" value="Genomic_DNA"/>
</dbReference>
<name>A0A7G5XJD4_9BACT</name>
<feature type="domain" description="SusD-like N-terminal" evidence="7">
    <location>
        <begin position="24"/>
        <end position="201"/>
    </location>
</feature>
<dbReference type="Pfam" id="PF14322">
    <property type="entry name" value="SusD-like_3"/>
    <property type="match status" value="1"/>
</dbReference>
<dbReference type="GO" id="GO:0009279">
    <property type="term" value="C:cell outer membrane"/>
    <property type="evidence" value="ECO:0007669"/>
    <property type="project" value="UniProtKB-SubCell"/>
</dbReference>
<gene>
    <name evidence="8" type="ORF">H4075_05135</name>
</gene>
<dbReference type="AlphaFoldDB" id="A0A7G5XJD4"/>
<comment type="similarity">
    <text evidence="2">Belongs to the SusD family.</text>
</comment>
<reference evidence="9" key="1">
    <citation type="submission" date="2020-08" db="EMBL/GenBank/DDBJ databases">
        <title>Lacibacter sp. S13-6-6 genome sequencing.</title>
        <authorList>
            <person name="Jin L."/>
        </authorList>
    </citation>
    <scope>NUCLEOTIDE SEQUENCE [LARGE SCALE GENOMIC DNA]</scope>
    <source>
        <strain evidence="9">S13-6-6</strain>
    </source>
</reference>
<accession>A0A7G5XJD4</accession>
<keyword evidence="3" id="KW-0732">Signal</keyword>